<evidence type="ECO:0000259" key="2">
    <source>
        <dbReference type="PROSITE" id="PS50164"/>
    </source>
</evidence>
<dbReference type="AlphaFoldDB" id="A0A9R0KCS3"/>
<dbReference type="RefSeq" id="XP_021866859.2">
    <property type="nucleotide sequence ID" value="XM_022011167.2"/>
</dbReference>
<organism evidence="3 4">
    <name type="scientific">Spinacia oleracea</name>
    <name type="common">Spinach</name>
    <dbReference type="NCBI Taxonomy" id="3562"/>
    <lineage>
        <taxon>Eukaryota</taxon>
        <taxon>Viridiplantae</taxon>
        <taxon>Streptophyta</taxon>
        <taxon>Embryophyta</taxon>
        <taxon>Tracheophyta</taxon>
        <taxon>Spermatophyta</taxon>
        <taxon>Magnoliopsida</taxon>
        <taxon>eudicotyledons</taxon>
        <taxon>Gunneridae</taxon>
        <taxon>Pentapetalae</taxon>
        <taxon>Caryophyllales</taxon>
        <taxon>Chenopodiaceae</taxon>
        <taxon>Chenopodioideae</taxon>
        <taxon>Anserineae</taxon>
        <taxon>Spinacia</taxon>
    </lineage>
</organism>
<protein>
    <recommendedName>
        <fullName evidence="2">GIY-YIG domain-containing protein</fullName>
    </recommendedName>
</protein>
<gene>
    <name evidence="4" type="primary">LOC110805553</name>
</gene>
<feature type="domain" description="GIY-YIG" evidence="2">
    <location>
        <begin position="115"/>
        <end position="197"/>
    </location>
</feature>
<dbReference type="Proteomes" id="UP000813463">
    <property type="component" value="Chromosome 1"/>
</dbReference>
<feature type="chain" id="PRO_5045035518" description="GIY-YIG domain-containing protein" evidence="1">
    <location>
        <begin position="21"/>
        <end position="241"/>
    </location>
</feature>
<keyword evidence="3" id="KW-1185">Reference proteome</keyword>
<keyword evidence="1" id="KW-0732">Signal</keyword>
<feature type="signal peptide" evidence="1">
    <location>
        <begin position="1"/>
        <end position="20"/>
    </location>
</feature>
<dbReference type="InterPro" id="IPR035901">
    <property type="entry name" value="GIY-YIG_endonuc_sf"/>
</dbReference>
<dbReference type="PANTHER" id="PTHR20208:SF13">
    <property type="entry name" value="STRUCTURE-SPECIFIC ENDONUCLEASE SUBUNIT SLX1"/>
    <property type="match status" value="1"/>
</dbReference>
<accession>A0A9R0KCS3</accession>
<reference evidence="3" key="1">
    <citation type="journal article" date="2021" name="Nat. Commun.">
        <title>Genomic analyses provide insights into spinach domestication and the genetic basis of agronomic traits.</title>
        <authorList>
            <person name="Cai X."/>
            <person name="Sun X."/>
            <person name="Xu C."/>
            <person name="Sun H."/>
            <person name="Wang X."/>
            <person name="Ge C."/>
            <person name="Zhang Z."/>
            <person name="Wang Q."/>
            <person name="Fei Z."/>
            <person name="Jiao C."/>
            <person name="Wang Q."/>
        </authorList>
    </citation>
    <scope>NUCLEOTIDE SEQUENCE [LARGE SCALE GENOMIC DNA]</scope>
    <source>
        <strain evidence="3">cv. Varoflay</strain>
    </source>
</reference>
<dbReference type="Pfam" id="PF01541">
    <property type="entry name" value="GIY-YIG"/>
    <property type="match status" value="1"/>
</dbReference>
<evidence type="ECO:0000313" key="4">
    <source>
        <dbReference type="RefSeq" id="XP_021866859.2"/>
    </source>
</evidence>
<evidence type="ECO:0000313" key="3">
    <source>
        <dbReference type="Proteomes" id="UP000813463"/>
    </source>
</evidence>
<dbReference type="GeneID" id="110805553"/>
<dbReference type="PROSITE" id="PS50164">
    <property type="entry name" value="GIY_YIG"/>
    <property type="match status" value="1"/>
</dbReference>
<dbReference type="Gene3D" id="3.40.1440.10">
    <property type="entry name" value="GIY-YIG endonuclease"/>
    <property type="match status" value="1"/>
</dbReference>
<dbReference type="InterPro" id="IPR050381">
    <property type="entry name" value="SLX1_endonuclease"/>
</dbReference>
<name>A0A9R0KCS3_SPIOL</name>
<dbReference type="SUPFAM" id="SSF82771">
    <property type="entry name" value="GIY-YIG endonuclease"/>
    <property type="match status" value="1"/>
</dbReference>
<sequence length="241" mass="27409">MLQNSKSIFFSLSLLELLATYSPSPFSWSRSFKLTQSLSSTFKFKHPTTTTIIQLISAKSSNSDDIQEEGKIMVRQIKLSRTFRSIKPHSNPNPNLNSELEKLPGTPIESSTKDSCWSVYLIASTNHPFKTYVGVTTDFSRRLKQHNGELKGGAKASRAGRPWICACLVQGFRTQSEACEFESKWKIISRKSPRKKKSEAEEGLEDKGRLFLLQHRHAAMEKLKHSFDCDHLEVDWRLSPS</sequence>
<reference evidence="4" key="2">
    <citation type="submission" date="2025-08" db="UniProtKB">
        <authorList>
            <consortium name="RefSeq"/>
        </authorList>
    </citation>
    <scope>IDENTIFICATION</scope>
    <source>
        <tissue evidence="4">Leaf</tissue>
    </source>
</reference>
<proteinExistence type="predicted"/>
<dbReference type="PANTHER" id="PTHR20208">
    <property type="entry name" value="STRUCTURE-SPECIFIC ENDONUCLEASE SUBUNIT SLX1"/>
    <property type="match status" value="1"/>
</dbReference>
<evidence type="ECO:0000256" key="1">
    <source>
        <dbReference type="SAM" id="SignalP"/>
    </source>
</evidence>
<dbReference type="InterPro" id="IPR000305">
    <property type="entry name" value="GIY-YIG_endonuc"/>
</dbReference>
<dbReference type="KEGG" id="soe:110805553"/>